<comment type="catalytic activity">
    <reaction evidence="10 11">
        <text>nicotinate beta-D-ribonucleotide + ATP + H(+) = deamido-NAD(+) + diphosphate</text>
        <dbReference type="Rhea" id="RHEA:22860"/>
        <dbReference type="ChEBI" id="CHEBI:15378"/>
        <dbReference type="ChEBI" id="CHEBI:30616"/>
        <dbReference type="ChEBI" id="CHEBI:33019"/>
        <dbReference type="ChEBI" id="CHEBI:57502"/>
        <dbReference type="ChEBI" id="CHEBI:58437"/>
        <dbReference type="EC" id="2.7.7.18"/>
    </reaction>
</comment>
<dbReference type="InterPro" id="IPR005248">
    <property type="entry name" value="NadD/NMNAT"/>
</dbReference>
<dbReference type="GO" id="GO:0004515">
    <property type="term" value="F:nicotinate-nucleotide adenylyltransferase activity"/>
    <property type="evidence" value="ECO:0007669"/>
    <property type="project" value="UniProtKB-EC"/>
</dbReference>
<keyword evidence="6 11" id="KW-0548">Nucleotidyltransferase</keyword>
<evidence type="ECO:0000256" key="7">
    <source>
        <dbReference type="ARBA" id="ARBA00022741"/>
    </source>
</evidence>
<dbReference type="RefSeq" id="WP_094439315.1">
    <property type="nucleotide sequence ID" value="NZ_JADYTN010000005.1"/>
</dbReference>
<evidence type="ECO:0000313" key="13">
    <source>
        <dbReference type="EMBL" id="MCF2563185.1"/>
    </source>
</evidence>
<proteinExistence type="inferred from homology"/>
<evidence type="ECO:0000256" key="9">
    <source>
        <dbReference type="ARBA" id="ARBA00023027"/>
    </source>
</evidence>
<evidence type="ECO:0000259" key="12">
    <source>
        <dbReference type="Pfam" id="PF01467"/>
    </source>
</evidence>
<feature type="domain" description="Cytidyltransferase-like" evidence="12">
    <location>
        <begin position="6"/>
        <end position="168"/>
    </location>
</feature>
<dbReference type="Gene3D" id="3.40.50.620">
    <property type="entry name" value="HUPs"/>
    <property type="match status" value="1"/>
</dbReference>
<organism evidence="13 14">
    <name type="scientific">Xylanibacter brevis</name>
    <dbReference type="NCBI Taxonomy" id="83231"/>
    <lineage>
        <taxon>Bacteria</taxon>
        <taxon>Pseudomonadati</taxon>
        <taxon>Bacteroidota</taxon>
        <taxon>Bacteroidia</taxon>
        <taxon>Bacteroidales</taxon>
        <taxon>Prevotellaceae</taxon>
        <taxon>Xylanibacter</taxon>
    </lineage>
</organism>
<dbReference type="PANTHER" id="PTHR39321">
    <property type="entry name" value="NICOTINATE-NUCLEOTIDE ADENYLYLTRANSFERASE-RELATED"/>
    <property type="match status" value="1"/>
</dbReference>
<name>A0ABS9CF34_9BACT</name>
<comment type="function">
    <text evidence="1 11">Catalyzes the reversible adenylation of nicotinate mononucleotide (NaMN) to nicotinic acid adenine dinucleotide (NaAD).</text>
</comment>
<evidence type="ECO:0000313" key="14">
    <source>
        <dbReference type="Proteomes" id="UP001200470"/>
    </source>
</evidence>
<dbReference type="EMBL" id="JADYTN010000005">
    <property type="protein sequence ID" value="MCF2563185.1"/>
    <property type="molecule type" value="Genomic_DNA"/>
</dbReference>
<sequence>MKHIGIFGGSFNPIHCGHVALAEEILRHTSLDEIWLMVSPHNPLKQQNDLLDDQKRLALAEKALQGHPHINVSDYEMHMPRPSYTWNLLEALTADFPGHVFSLIIGGDNWDLFNRWYRADDIRRKYPIIVYPRPGSTMVPADDDHACCHLTVVNAPLLDVSSTAIRARIQRGESIIGMVPDSIIADVERFYHQ</sequence>
<keyword evidence="8 11" id="KW-0067">ATP-binding</keyword>
<evidence type="ECO:0000256" key="1">
    <source>
        <dbReference type="ARBA" id="ARBA00002324"/>
    </source>
</evidence>
<evidence type="ECO:0000256" key="2">
    <source>
        <dbReference type="ARBA" id="ARBA00005019"/>
    </source>
</evidence>
<evidence type="ECO:0000256" key="11">
    <source>
        <dbReference type="HAMAP-Rule" id="MF_00244"/>
    </source>
</evidence>
<dbReference type="EC" id="2.7.7.18" evidence="11"/>
<reference evidence="13 14" key="1">
    <citation type="submission" date="2020-12" db="EMBL/GenBank/DDBJ databases">
        <title>Whole genome sequences of gut porcine anaerobes.</title>
        <authorList>
            <person name="Kubasova T."/>
            <person name="Jahodarova E."/>
            <person name="Rychlik I."/>
        </authorList>
    </citation>
    <scope>NUCLEOTIDE SEQUENCE [LARGE SCALE GENOMIC DNA]</scope>
    <source>
        <strain evidence="13 14">An925</strain>
    </source>
</reference>
<evidence type="ECO:0000256" key="6">
    <source>
        <dbReference type="ARBA" id="ARBA00022695"/>
    </source>
</evidence>
<keyword evidence="5 11" id="KW-0808">Transferase</keyword>
<comment type="caution">
    <text evidence="13">The sequence shown here is derived from an EMBL/GenBank/DDBJ whole genome shotgun (WGS) entry which is preliminary data.</text>
</comment>
<protein>
    <recommendedName>
        <fullName evidence="11">Probable nicotinate-nucleotide adenylyltransferase</fullName>
        <ecNumber evidence="11">2.7.7.18</ecNumber>
    </recommendedName>
    <alternativeName>
        <fullName evidence="11">Deamido-NAD(+) diphosphorylase</fullName>
    </alternativeName>
    <alternativeName>
        <fullName evidence="11">Deamido-NAD(+) pyrophosphorylase</fullName>
    </alternativeName>
    <alternativeName>
        <fullName evidence="11">Nicotinate mononucleotide adenylyltransferase</fullName>
        <shortName evidence="11">NaMN adenylyltransferase</shortName>
    </alternativeName>
</protein>
<evidence type="ECO:0000256" key="3">
    <source>
        <dbReference type="ARBA" id="ARBA00009014"/>
    </source>
</evidence>
<keyword evidence="9 11" id="KW-0520">NAD</keyword>
<dbReference type="Pfam" id="PF01467">
    <property type="entry name" value="CTP_transf_like"/>
    <property type="match status" value="1"/>
</dbReference>
<dbReference type="SUPFAM" id="SSF52374">
    <property type="entry name" value="Nucleotidylyl transferase"/>
    <property type="match status" value="1"/>
</dbReference>
<evidence type="ECO:0000256" key="4">
    <source>
        <dbReference type="ARBA" id="ARBA00022642"/>
    </source>
</evidence>
<evidence type="ECO:0000256" key="10">
    <source>
        <dbReference type="ARBA" id="ARBA00048721"/>
    </source>
</evidence>
<comment type="pathway">
    <text evidence="2 11">Cofactor biosynthesis; NAD(+) biosynthesis; deamido-NAD(+) from nicotinate D-ribonucleotide: step 1/1.</text>
</comment>
<comment type="similarity">
    <text evidence="3 11">Belongs to the NadD family.</text>
</comment>
<dbReference type="InterPro" id="IPR014729">
    <property type="entry name" value="Rossmann-like_a/b/a_fold"/>
</dbReference>
<dbReference type="NCBIfam" id="TIGR00482">
    <property type="entry name" value="nicotinate (nicotinamide) nucleotide adenylyltransferase"/>
    <property type="match status" value="1"/>
</dbReference>
<dbReference type="HAMAP" id="MF_00244">
    <property type="entry name" value="NaMN_adenylyltr"/>
    <property type="match status" value="1"/>
</dbReference>
<gene>
    <name evidence="11" type="primary">nadD</name>
    <name evidence="13" type="ORF">I6E12_03545</name>
</gene>
<dbReference type="NCBIfam" id="TIGR00125">
    <property type="entry name" value="cyt_tran_rel"/>
    <property type="match status" value="1"/>
</dbReference>
<dbReference type="PANTHER" id="PTHR39321:SF3">
    <property type="entry name" value="PHOSPHOPANTETHEINE ADENYLYLTRANSFERASE"/>
    <property type="match status" value="1"/>
</dbReference>
<keyword evidence="4 11" id="KW-0662">Pyridine nucleotide biosynthesis</keyword>
<dbReference type="CDD" id="cd02165">
    <property type="entry name" value="NMNAT"/>
    <property type="match status" value="1"/>
</dbReference>
<dbReference type="Proteomes" id="UP001200470">
    <property type="component" value="Unassembled WGS sequence"/>
</dbReference>
<evidence type="ECO:0000256" key="8">
    <source>
        <dbReference type="ARBA" id="ARBA00022840"/>
    </source>
</evidence>
<keyword evidence="14" id="KW-1185">Reference proteome</keyword>
<accession>A0ABS9CF34</accession>
<evidence type="ECO:0000256" key="5">
    <source>
        <dbReference type="ARBA" id="ARBA00022679"/>
    </source>
</evidence>
<keyword evidence="7 11" id="KW-0547">Nucleotide-binding</keyword>
<dbReference type="InterPro" id="IPR004821">
    <property type="entry name" value="Cyt_trans-like"/>
</dbReference>